<dbReference type="EMBL" id="NBIV01000020">
    <property type="protein sequence ID" value="PXF47718.1"/>
    <property type="molecule type" value="Genomic_DNA"/>
</dbReference>
<evidence type="ECO:0000313" key="2">
    <source>
        <dbReference type="Proteomes" id="UP000247409"/>
    </source>
</evidence>
<gene>
    <name evidence="1" type="ORF">BWQ96_02400</name>
</gene>
<dbReference type="Proteomes" id="UP000247409">
    <property type="component" value="Unassembled WGS sequence"/>
</dbReference>
<reference evidence="1 2" key="1">
    <citation type="journal article" date="2018" name="Mol. Biol. Evol.">
        <title>Analysis of the draft genome of the red seaweed Gracilariopsis chorda provides insights into genome size evolution in Rhodophyta.</title>
        <authorList>
            <person name="Lee J."/>
            <person name="Yang E.C."/>
            <person name="Graf L."/>
            <person name="Yang J.H."/>
            <person name="Qiu H."/>
            <person name="Zel Zion U."/>
            <person name="Chan C.X."/>
            <person name="Stephens T.G."/>
            <person name="Weber A.P.M."/>
            <person name="Boo G.H."/>
            <person name="Boo S.M."/>
            <person name="Kim K.M."/>
            <person name="Shin Y."/>
            <person name="Jung M."/>
            <person name="Lee S.J."/>
            <person name="Yim H.S."/>
            <person name="Lee J.H."/>
            <person name="Bhattacharya D."/>
            <person name="Yoon H.S."/>
        </authorList>
    </citation>
    <scope>NUCLEOTIDE SEQUENCE [LARGE SCALE GENOMIC DNA]</scope>
    <source>
        <strain evidence="1 2">SKKU-2015</strain>
        <tissue evidence="1">Whole body</tissue>
    </source>
</reference>
<evidence type="ECO:0000313" key="1">
    <source>
        <dbReference type="EMBL" id="PXF47718.1"/>
    </source>
</evidence>
<proteinExistence type="predicted"/>
<protein>
    <submittedName>
        <fullName evidence="1">Uncharacterized protein</fullName>
    </submittedName>
</protein>
<accession>A0A2V3J004</accession>
<organism evidence="1 2">
    <name type="scientific">Gracilariopsis chorda</name>
    <dbReference type="NCBI Taxonomy" id="448386"/>
    <lineage>
        <taxon>Eukaryota</taxon>
        <taxon>Rhodophyta</taxon>
        <taxon>Florideophyceae</taxon>
        <taxon>Rhodymeniophycidae</taxon>
        <taxon>Gracilariales</taxon>
        <taxon>Gracilariaceae</taxon>
        <taxon>Gracilariopsis</taxon>
    </lineage>
</organism>
<dbReference type="AlphaFoldDB" id="A0A2V3J004"/>
<comment type="caution">
    <text evidence="1">The sequence shown here is derived from an EMBL/GenBank/DDBJ whole genome shotgun (WGS) entry which is preliminary data.</text>
</comment>
<name>A0A2V3J004_9FLOR</name>
<sequence length="88" mass="9766">MRFPEILNMPKSFSGPMVGILGQRPHAMTSRLHIGVCPVQQALKALVLHEMLRTHSSENFVPESSGDNLYHSKIRIIPAVYKNNVASA</sequence>
<keyword evidence="2" id="KW-1185">Reference proteome</keyword>